<dbReference type="InterPro" id="IPR025554">
    <property type="entry name" value="DUF4140"/>
</dbReference>
<feature type="region of interest" description="Disordered" evidence="2">
    <location>
        <begin position="340"/>
        <end position="426"/>
    </location>
</feature>
<evidence type="ECO:0000259" key="3">
    <source>
        <dbReference type="Pfam" id="PF13598"/>
    </source>
</evidence>
<evidence type="ECO:0000256" key="1">
    <source>
        <dbReference type="SAM" id="Coils"/>
    </source>
</evidence>
<dbReference type="EMBL" id="WEGJ01000021">
    <property type="protein sequence ID" value="MQY14435.1"/>
    <property type="molecule type" value="Genomic_DNA"/>
</dbReference>
<feature type="compositionally biased region" description="Pro residues" evidence="2">
    <location>
        <begin position="364"/>
        <end position="374"/>
    </location>
</feature>
<gene>
    <name evidence="5" type="ORF">SRB5_46020</name>
</gene>
<feature type="domain" description="DUF4139" evidence="3">
    <location>
        <begin position="207"/>
        <end position="683"/>
    </location>
</feature>
<evidence type="ECO:0000313" key="5">
    <source>
        <dbReference type="EMBL" id="MQY14435.1"/>
    </source>
</evidence>
<dbReference type="Pfam" id="PF13598">
    <property type="entry name" value="DUF4139"/>
    <property type="match status" value="1"/>
</dbReference>
<evidence type="ECO:0000259" key="4">
    <source>
        <dbReference type="Pfam" id="PF13600"/>
    </source>
</evidence>
<keyword evidence="6" id="KW-1185">Reference proteome</keyword>
<protein>
    <recommendedName>
        <fullName evidence="7">DUF4139 domain-containing protein</fullName>
    </recommendedName>
</protein>
<proteinExistence type="predicted"/>
<dbReference type="Pfam" id="PF13600">
    <property type="entry name" value="DUF4140"/>
    <property type="match status" value="1"/>
</dbReference>
<dbReference type="InterPro" id="IPR037291">
    <property type="entry name" value="DUF4139"/>
</dbReference>
<feature type="domain" description="DUF4140" evidence="4">
    <location>
        <begin position="19"/>
        <end position="113"/>
    </location>
</feature>
<keyword evidence="1" id="KW-0175">Coiled coil</keyword>
<evidence type="ECO:0000256" key="2">
    <source>
        <dbReference type="SAM" id="MobiDB-lite"/>
    </source>
</evidence>
<dbReference type="OrthoDB" id="580912at2"/>
<dbReference type="PANTHER" id="PTHR31005:SF8">
    <property type="entry name" value="DUF4139 DOMAIN-CONTAINING PROTEIN"/>
    <property type="match status" value="1"/>
</dbReference>
<dbReference type="PANTHER" id="PTHR31005">
    <property type="entry name" value="DUF4139 DOMAIN-CONTAINING PROTEIN"/>
    <property type="match status" value="1"/>
</dbReference>
<dbReference type="Proteomes" id="UP000466345">
    <property type="component" value="Unassembled WGS sequence"/>
</dbReference>
<evidence type="ECO:0008006" key="7">
    <source>
        <dbReference type="Google" id="ProtNLM"/>
    </source>
</evidence>
<reference evidence="5 6" key="1">
    <citation type="submission" date="2019-10" db="EMBL/GenBank/DDBJ databases">
        <title>Streptomyces smaragdinus sp. nov. and Streptomyces fabii sp. nov., isolated from the gut of fungus growing-termite Macrotermes natalensis.</title>
        <authorList>
            <person name="Schwitalla J."/>
            <person name="Benndorf R."/>
            <person name="Martin K."/>
            <person name="De Beer W."/>
            <person name="Kaster A.-K."/>
            <person name="Vollmers J."/>
            <person name="Poulsen M."/>
            <person name="Beemelmanns C."/>
        </authorList>
    </citation>
    <scope>NUCLEOTIDE SEQUENCE [LARGE SCALE GENOMIC DNA]</scope>
    <source>
        <strain evidence="5 6">RB5</strain>
    </source>
</reference>
<dbReference type="AlphaFoldDB" id="A0A7K0CLS4"/>
<name>A0A7K0CLS4_9ACTN</name>
<feature type="compositionally biased region" description="Low complexity" evidence="2">
    <location>
        <begin position="375"/>
        <end position="417"/>
    </location>
</feature>
<evidence type="ECO:0000313" key="6">
    <source>
        <dbReference type="Proteomes" id="UP000466345"/>
    </source>
</evidence>
<sequence>MTETTDGVETRLESRLASVVVHAAGAVCVRRAAGKPGGRRLVVEGLPDTLAEHSLRARIRSGPPGMRVTDVRLELAAAVQDPGQRALIERELKDAVARGDALRERCARLAQEVERTERLRAASVANRRAPAPVESLLALASFVDRRMRQLYERLGPAEEELRRADHETGVLRDRLARLSTAEPTGPVRTTAAAVITLDGAVREAEFEVEYLVPGAAWLPVYQLRLDGERSTLVLRACVAQRTGEDWTGVRLGLSTADLQRRTDLPELRSLRIGRRQAEPVPGGWREPPAGLAELFTPYDAAVAARPEPASAPVAVAGPAGFAGGAAEVMDDLDVSYASGDARQGAESAPPLPPPAFAGPVAAPSGPPPPAPGAAPMPQSAAPRPAPRSARGAARFRSRSAPDAYGAPPWDGAQAAPAAQPPAPAPTADLLDYARLELAGPEDPTARGTLRPRRTPVTYRETTPVARRPQHTVDVRQSAGSFDYRFDTAAPVDVAADGVWHTVPVCVIPVEARQEYVTVPAADESVYGTVLLTNTSGHALLAGPADVTVNGDYVLTTPLPTLAPGERRRIGVGVAESVQVARRTRMTESSAGLRGGTTVLDHGVEIELANRLAHPVLVEVRERVPVSTDKDVRVEDHRADPAWFAPDEPLDDGQGLVRGARVWRVEVAPGRTTVLRGGYEIRIPSDKAVHGGNRRD</sequence>
<organism evidence="5 6">
    <name type="scientific">Streptomyces smaragdinus</name>
    <dbReference type="NCBI Taxonomy" id="2585196"/>
    <lineage>
        <taxon>Bacteria</taxon>
        <taxon>Bacillati</taxon>
        <taxon>Actinomycetota</taxon>
        <taxon>Actinomycetes</taxon>
        <taxon>Kitasatosporales</taxon>
        <taxon>Streptomycetaceae</taxon>
        <taxon>Streptomyces</taxon>
    </lineage>
</organism>
<comment type="caution">
    <text evidence="5">The sequence shown here is derived from an EMBL/GenBank/DDBJ whole genome shotgun (WGS) entry which is preliminary data.</text>
</comment>
<feature type="region of interest" description="Disordered" evidence="2">
    <location>
        <begin position="437"/>
        <end position="456"/>
    </location>
</feature>
<dbReference type="RefSeq" id="WP_153455115.1">
    <property type="nucleotide sequence ID" value="NZ_WEGJ01000021.1"/>
</dbReference>
<dbReference type="InterPro" id="IPR011935">
    <property type="entry name" value="CHP02231"/>
</dbReference>
<feature type="coiled-coil region" evidence="1">
    <location>
        <begin position="92"/>
        <end position="119"/>
    </location>
</feature>
<accession>A0A7K0CLS4</accession>